<feature type="compositionally biased region" description="Polar residues" evidence="1">
    <location>
        <begin position="242"/>
        <end position="255"/>
    </location>
</feature>
<dbReference type="PANTHER" id="PTHR32305:SF15">
    <property type="entry name" value="PROTEIN RHSA-RELATED"/>
    <property type="match status" value="1"/>
</dbReference>
<feature type="non-terminal residue" evidence="2">
    <location>
        <position position="1"/>
    </location>
</feature>
<sequence length="420" mass="46007">LSKVIQQSSKRKQRTNAPEESYLASVQVHPCFLLINLLPFDNYKVKASVSLVFINKTENRCNCSGFCSFIIKNYYIYQYKDHLGNTRVSFAKDSSGALEVTDTNNYYAFGMNHVGGIKSLLGGYLNYKYNGKELQESGMYDYGARFYMADLGRWGVVDPLAEKMTRHSPYNYAFNNPLRFIDPDGRENQDWLQRGNQIFFDSEIKSQEQATAKYGENAQHLSEGSSITTKENGETISQYTFHDNGTITNADGSQKSSKETFETKDGTTIIGTESKGTSFTFGVNGVLGGGFGFDIGLVKDSGNNWGMFFNRNINVGFGADLGVGMGVITPTHSGPFLLNDYPGESKSLNAGISSPIGGIGGAYGGTFDSKSTPLQMINPTNVGYGTNGYIEASRSPIQGPSPKVGAGIYLKRSKTAVWDF</sequence>
<organism evidence="2 3">
    <name type="scientific">Chryseobacterium viscerum</name>
    <dbReference type="NCBI Taxonomy" id="1037377"/>
    <lineage>
        <taxon>Bacteria</taxon>
        <taxon>Pseudomonadati</taxon>
        <taxon>Bacteroidota</taxon>
        <taxon>Flavobacteriia</taxon>
        <taxon>Flavobacteriales</taxon>
        <taxon>Weeksellaceae</taxon>
        <taxon>Chryseobacterium group</taxon>
        <taxon>Chryseobacterium</taxon>
    </lineage>
</organism>
<evidence type="ECO:0000313" key="2">
    <source>
        <dbReference type="EMBL" id="PWN57543.1"/>
    </source>
</evidence>
<accession>A0A316W9I5</accession>
<comment type="caution">
    <text evidence="2">The sequence shown here is derived from an EMBL/GenBank/DDBJ whole genome shotgun (WGS) entry which is preliminary data.</text>
</comment>
<dbReference type="NCBIfam" id="TIGR03696">
    <property type="entry name" value="Rhs_assc_core"/>
    <property type="match status" value="1"/>
</dbReference>
<dbReference type="EMBL" id="PPEG02000025">
    <property type="protein sequence ID" value="PWN57543.1"/>
    <property type="molecule type" value="Genomic_DNA"/>
</dbReference>
<dbReference type="Proteomes" id="UP000236413">
    <property type="component" value="Unassembled WGS sequence"/>
</dbReference>
<evidence type="ECO:0008006" key="4">
    <source>
        <dbReference type="Google" id="ProtNLM"/>
    </source>
</evidence>
<feature type="region of interest" description="Disordered" evidence="1">
    <location>
        <begin position="242"/>
        <end position="262"/>
    </location>
</feature>
<evidence type="ECO:0000256" key="1">
    <source>
        <dbReference type="SAM" id="MobiDB-lite"/>
    </source>
</evidence>
<proteinExistence type="predicted"/>
<reference evidence="2 3" key="1">
    <citation type="submission" date="2018-04" db="EMBL/GenBank/DDBJ databases">
        <title>Chryseobacterium oncorhynchi 701B-08T from rainbow trout, and Chryseobacterium viscerum 687B-08T from diseased fish.</title>
        <authorList>
            <person name="Jeong J.-J."/>
            <person name="Lee Y.J."/>
            <person name="Pathiraja D."/>
            <person name="Park B."/>
            <person name="Choi I.-G."/>
            <person name="Kim K.D."/>
        </authorList>
    </citation>
    <scope>NUCLEOTIDE SEQUENCE [LARGE SCALE GENOMIC DNA]</scope>
    <source>
        <strain evidence="2 3">687B-08</strain>
    </source>
</reference>
<gene>
    <name evidence="2" type="ORF">C1634_025630</name>
</gene>
<protein>
    <recommendedName>
        <fullName evidence="4">RHS repeat-associated core domain-containing protein</fullName>
    </recommendedName>
</protein>
<dbReference type="RefSeq" id="WP_133248981.1">
    <property type="nucleotide sequence ID" value="NZ_PPEG02000025.1"/>
</dbReference>
<dbReference type="PANTHER" id="PTHR32305">
    <property type="match status" value="1"/>
</dbReference>
<dbReference type="Gene3D" id="2.180.10.10">
    <property type="entry name" value="RHS repeat-associated core"/>
    <property type="match status" value="1"/>
</dbReference>
<dbReference type="InterPro" id="IPR050708">
    <property type="entry name" value="T6SS_VgrG/RHS"/>
</dbReference>
<name>A0A316W9I5_9FLAO</name>
<evidence type="ECO:0000313" key="3">
    <source>
        <dbReference type="Proteomes" id="UP000236413"/>
    </source>
</evidence>
<dbReference type="AlphaFoldDB" id="A0A316W9I5"/>
<dbReference type="InterPro" id="IPR022385">
    <property type="entry name" value="Rhs_assc_core"/>
</dbReference>